<accession>A0A1Q6DWX9</accession>
<evidence type="ECO:0000256" key="1">
    <source>
        <dbReference type="SAM" id="Phobius"/>
    </source>
</evidence>
<dbReference type="AlphaFoldDB" id="A0A1Q6DWX9"/>
<reference evidence="2" key="1">
    <citation type="submission" date="2016-12" db="EMBL/GenBank/DDBJ databases">
        <title>Discovery of methanogenic haloarchaea.</title>
        <authorList>
            <person name="Sorokin D.Y."/>
            <person name="Makarova K.S."/>
            <person name="Abbas B."/>
            <person name="Ferrer M."/>
            <person name="Golyshin P.N."/>
        </authorList>
    </citation>
    <scope>NUCLEOTIDE SEQUENCE [LARGE SCALE GENOMIC DNA]</scope>
    <source>
        <strain evidence="2">HMET1</strain>
    </source>
</reference>
<gene>
    <name evidence="2" type="ORF">BTN85_1363</name>
</gene>
<comment type="caution">
    <text evidence="2">The sequence shown here is derived from an EMBL/GenBank/DDBJ whole genome shotgun (WGS) entry which is preliminary data.</text>
</comment>
<organism evidence="2 3">
    <name type="scientific">Methanohalarchaeum thermophilum</name>
    <dbReference type="NCBI Taxonomy" id="1903181"/>
    <lineage>
        <taxon>Archaea</taxon>
        <taxon>Methanobacteriati</taxon>
        <taxon>Methanobacteriota</taxon>
        <taxon>Methanonatronarchaeia</taxon>
        <taxon>Methanonatronarchaeales</taxon>
        <taxon>Methanonatronarchaeaceae</taxon>
        <taxon>Candidatus Methanohalarchaeum</taxon>
    </lineage>
</organism>
<dbReference type="Proteomes" id="UP000185744">
    <property type="component" value="Unassembled WGS sequence"/>
</dbReference>
<proteinExistence type="predicted"/>
<keyword evidence="1" id="KW-0812">Transmembrane</keyword>
<feature type="transmembrane region" description="Helical" evidence="1">
    <location>
        <begin position="66"/>
        <end position="90"/>
    </location>
</feature>
<keyword evidence="3" id="KW-1185">Reference proteome</keyword>
<dbReference type="EMBL" id="MSDW01000001">
    <property type="protein sequence ID" value="OKY78860.1"/>
    <property type="molecule type" value="Genomic_DNA"/>
</dbReference>
<dbReference type="InParanoid" id="A0A1Q6DWX9"/>
<name>A0A1Q6DWX9_METT1</name>
<evidence type="ECO:0000313" key="3">
    <source>
        <dbReference type="Proteomes" id="UP000185744"/>
    </source>
</evidence>
<sequence length="95" mass="11245">MKLPSKPVRGSNENKDSEYFVIRYLYLFILIIFFIGFVTFLTWFFAVFFELRGIKRSVELIITPSWSFLGFLIILDGVFSFLIVLIMDLVKKNNF</sequence>
<protein>
    <submittedName>
        <fullName evidence="2">Uncharacterized protein</fullName>
    </submittedName>
</protein>
<evidence type="ECO:0000313" key="2">
    <source>
        <dbReference type="EMBL" id="OKY78860.1"/>
    </source>
</evidence>
<feature type="transmembrane region" description="Helical" evidence="1">
    <location>
        <begin position="21"/>
        <end position="46"/>
    </location>
</feature>
<keyword evidence="1" id="KW-0472">Membrane</keyword>
<keyword evidence="1" id="KW-1133">Transmembrane helix</keyword>